<sequence>MVPTSQLNTESQPELKEFRLDPGEAIEKVVAEKLLTEKIELHKRSIRDVRQDKQGGPAPHESVSAIVVNMTNPKGHVRIFDGNLQVTTVEGEKNRGKFVIVVWRPGWRYFYFGEESCEIYHVQKCQPEP</sequence>
<comment type="caution">
    <text evidence="1">The sequence shown here is derived from an EMBL/GenBank/DDBJ whole genome shotgun (WGS) entry which is preliminary data.</text>
</comment>
<reference evidence="1 2" key="1">
    <citation type="submission" date="2012-08" db="EMBL/GenBank/DDBJ databases">
        <authorList>
            <person name="Gan P.H.P."/>
            <person name="Ikeda K."/>
            <person name="Irieda H."/>
            <person name="Narusaka M."/>
            <person name="O'Connell R.J."/>
            <person name="Narusaka Y."/>
            <person name="Takano Y."/>
            <person name="Kubo Y."/>
            <person name="Shirasu K."/>
        </authorList>
    </citation>
    <scope>NUCLEOTIDE SEQUENCE [LARGE SCALE GENOMIC DNA]</scope>
    <source>
        <strain evidence="1 2">Nara gc5</strain>
    </source>
</reference>
<organism evidence="1 2">
    <name type="scientific">Colletotrichum fructicola (strain Nara gc5)</name>
    <name type="common">Anthracnose fungus</name>
    <name type="synonym">Colletotrichum gloeosporioides (strain Nara gc5)</name>
    <dbReference type="NCBI Taxonomy" id="1213859"/>
    <lineage>
        <taxon>Eukaryota</taxon>
        <taxon>Fungi</taxon>
        <taxon>Dikarya</taxon>
        <taxon>Ascomycota</taxon>
        <taxon>Pezizomycotina</taxon>
        <taxon>Sordariomycetes</taxon>
        <taxon>Hypocreomycetidae</taxon>
        <taxon>Glomerellales</taxon>
        <taxon>Glomerellaceae</taxon>
        <taxon>Colletotrichum</taxon>
        <taxon>Colletotrichum gloeosporioides species complex</taxon>
    </lineage>
</organism>
<dbReference type="AlphaFoldDB" id="A0A7J6IFX9"/>
<keyword evidence="2" id="KW-1185">Reference proteome</keyword>
<protein>
    <submittedName>
        <fullName evidence="1">Uncharacterized protein</fullName>
    </submittedName>
</protein>
<reference evidence="1 2" key="2">
    <citation type="submission" date="2020-04" db="EMBL/GenBank/DDBJ databases">
        <title>Genome sequencing and assembly of multiple isolates from the Colletotrichum gloeosporioides species complex.</title>
        <authorList>
            <person name="Gan P."/>
            <person name="Shirasu K."/>
        </authorList>
    </citation>
    <scope>NUCLEOTIDE SEQUENCE [LARGE SCALE GENOMIC DNA]</scope>
    <source>
        <strain evidence="1 2">Nara gc5</strain>
    </source>
</reference>
<dbReference type="Proteomes" id="UP000011096">
    <property type="component" value="Unassembled WGS sequence"/>
</dbReference>
<evidence type="ECO:0000313" key="2">
    <source>
        <dbReference type="Proteomes" id="UP000011096"/>
    </source>
</evidence>
<gene>
    <name evidence="1" type="ORF">CGGC5_v016077</name>
</gene>
<proteinExistence type="predicted"/>
<dbReference type="EMBL" id="ANPB02000010">
    <property type="protein sequence ID" value="KAF4475273.1"/>
    <property type="molecule type" value="Genomic_DNA"/>
</dbReference>
<dbReference type="GeneID" id="90980525"/>
<dbReference type="InParanoid" id="A0A7J6IFX9"/>
<evidence type="ECO:0000313" key="1">
    <source>
        <dbReference type="EMBL" id="KAF4475273.1"/>
    </source>
</evidence>
<dbReference type="OrthoDB" id="4658369at2759"/>
<name>A0A7J6IFX9_COLFN</name>
<accession>A0A7J6IFX9</accession>
<dbReference type="RefSeq" id="XP_066007234.1">
    <property type="nucleotide sequence ID" value="XM_066153450.1"/>
</dbReference>